<dbReference type="RefSeq" id="XP_053589883.1">
    <property type="nucleotide sequence ID" value="XM_053725689.1"/>
</dbReference>
<dbReference type="GO" id="GO:0005681">
    <property type="term" value="C:spliceosomal complex"/>
    <property type="evidence" value="ECO:0007669"/>
    <property type="project" value="TreeGrafter"/>
</dbReference>
<dbReference type="AlphaFoldDB" id="A0A6A5HHQ2"/>
<comment type="caution">
    <text evidence="3">The sequence shown here is derived from an EMBL/GenBank/DDBJ whole genome shotgun (WGS) entry which is preliminary data.</text>
</comment>
<reference evidence="3 4" key="1">
    <citation type="submission" date="2019-12" db="EMBL/GenBank/DDBJ databases">
        <title>Chromosome-level assembly of the Caenorhabditis remanei genome.</title>
        <authorList>
            <person name="Teterina A.A."/>
            <person name="Willis J.H."/>
            <person name="Phillips P.C."/>
        </authorList>
    </citation>
    <scope>NUCLEOTIDE SEQUENCE [LARGE SCALE GENOMIC DNA]</scope>
    <source>
        <strain evidence="3 4">PX506</strain>
        <tissue evidence="3">Whole organism</tissue>
    </source>
</reference>
<dbReference type="Pfam" id="PF10312">
    <property type="entry name" value="Cactin_mid"/>
    <property type="match status" value="1"/>
</dbReference>
<evidence type="ECO:0000256" key="1">
    <source>
        <dbReference type="SAM" id="MobiDB-lite"/>
    </source>
</evidence>
<dbReference type="EMBL" id="WUAV01000002">
    <property type="protein sequence ID" value="KAF1766621.1"/>
    <property type="molecule type" value="Genomic_DNA"/>
</dbReference>
<proteinExistence type="predicted"/>
<gene>
    <name evidence="3" type="ORF">GCK72_006579</name>
</gene>
<dbReference type="PANTHER" id="PTHR21737:SF4">
    <property type="entry name" value="SPLICING FACTOR CACTIN"/>
    <property type="match status" value="1"/>
</dbReference>
<dbReference type="PANTHER" id="PTHR21737">
    <property type="entry name" value="POLYGLUTAMINE BINDING PROTEIN 1/MARVEL MEMBRANE-ASSOCIATING DOMAIN CONTAINING 3"/>
    <property type="match status" value="1"/>
</dbReference>
<evidence type="ECO:0000259" key="2">
    <source>
        <dbReference type="Pfam" id="PF10312"/>
    </source>
</evidence>
<dbReference type="CTD" id="9815897"/>
<protein>
    <recommendedName>
        <fullName evidence="2">Splicing factor cactin central domain-containing protein</fullName>
    </recommendedName>
</protein>
<feature type="compositionally biased region" description="Basic and acidic residues" evidence="1">
    <location>
        <begin position="41"/>
        <end position="65"/>
    </location>
</feature>
<name>A0A6A5HHQ2_CAERE</name>
<accession>A0A6A5HHQ2</accession>
<feature type="domain" description="Splicing factor cactin central" evidence="2">
    <location>
        <begin position="176"/>
        <end position="304"/>
    </location>
</feature>
<dbReference type="GO" id="GO:0005737">
    <property type="term" value="C:cytoplasm"/>
    <property type="evidence" value="ECO:0007669"/>
    <property type="project" value="TreeGrafter"/>
</dbReference>
<dbReference type="GO" id="GO:0045292">
    <property type="term" value="P:mRNA cis splicing, via spliceosome"/>
    <property type="evidence" value="ECO:0007669"/>
    <property type="project" value="TreeGrafter"/>
</dbReference>
<sequence>MGKEKKMKKERKRRRSPSSSSSSESADEQTRRMNKTLAEQRLLKKMEKRRQKEEMKANETPEEKKARRMAKKMKKDASRRTADVEDSLIPAELNYTNLNNPFNDTKLTQTFVWGKKLEKEGKSGLSQEQVTKEASQRIRKNLTEAAEYKRIRDSRAAVKEDMEMMKRDADLRAGQMTDSKEREFQLDQVKERTRIRIEQGRAKAIDLLSRYARFSDENTDSSSVPDFELENPIEYMKSTCKSMDDYEDLIEDIKTYRELDGWSKNETWWTDITRIAEDEIQKKLSQRRGEVHTGVQSDVQNSFKVSVLLLCKS</sequence>
<dbReference type="KEGG" id="crq:GCK72_006579"/>
<feature type="compositionally biased region" description="Basic residues" evidence="1">
    <location>
        <begin position="1"/>
        <end position="16"/>
    </location>
</feature>
<organism evidence="3 4">
    <name type="scientific">Caenorhabditis remanei</name>
    <name type="common">Caenorhabditis vulgaris</name>
    <dbReference type="NCBI Taxonomy" id="31234"/>
    <lineage>
        <taxon>Eukaryota</taxon>
        <taxon>Metazoa</taxon>
        <taxon>Ecdysozoa</taxon>
        <taxon>Nematoda</taxon>
        <taxon>Chromadorea</taxon>
        <taxon>Rhabditida</taxon>
        <taxon>Rhabditina</taxon>
        <taxon>Rhabditomorpha</taxon>
        <taxon>Rhabditoidea</taxon>
        <taxon>Rhabditidae</taxon>
        <taxon>Peloderinae</taxon>
        <taxon>Caenorhabditis</taxon>
    </lineage>
</organism>
<evidence type="ECO:0000313" key="3">
    <source>
        <dbReference type="EMBL" id="KAF1766621.1"/>
    </source>
</evidence>
<dbReference type="InterPro" id="IPR018816">
    <property type="entry name" value="Cactin_central"/>
</dbReference>
<dbReference type="GeneID" id="9815897"/>
<dbReference type="Proteomes" id="UP000483820">
    <property type="component" value="Chromosome II"/>
</dbReference>
<feature type="region of interest" description="Disordered" evidence="1">
    <location>
        <begin position="1"/>
        <end position="83"/>
    </location>
</feature>
<evidence type="ECO:0000313" key="4">
    <source>
        <dbReference type="Proteomes" id="UP000483820"/>
    </source>
</evidence>